<organism evidence="1 2">
    <name type="scientific">Fimbriiglobus ruber</name>
    <dbReference type="NCBI Taxonomy" id="1908690"/>
    <lineage>
        <taxon>Bacteria</taxon>
        <taxon>Pseudomonadati</taxon>
        <taxon>Planctomycetota</taxon>
        <taxon>Planctomycetia</taxon>
        <taxon>Gemmatales</taxon>
        <taxon>Gemmataceae</taxon>
        <taxon>Fimbriiglobus</taxon>
    </lineage>
</organism>
<reference evidence="2" key="1">
    <citation type="submission" date="2017-06" db="EMBL/GenBank/DDBJ databases">
        <title>Genome analysis of Fimbriiglobus ruber SP5, the first member of the order Planctomycetales with confirmed chitinolytic capability.</title>
        <authorList>
            <person name="Ravin N.V."/>
            <person name="Rakitin A.L."/>
            <person name="Ivanova A.A."/>
            <person name="Beletsky A.V."/>
            <person name="Kulichevskaya I.S."/>
            <person name="Mardanov A.V."/>
            <person name="Dedysh S.N."/>
        </authorList>
    </citation>
    <scope>NUCLEOTIDE SEQUENCE [LARGE SCALE GENOMIC DNA]</scope>
    <source>
        <strain evidence="2">SP5</strain>
    </source>
</reference>
<evidence type="ECO:0008006" key="3">
    <source>
        <dbReference type="Google" id="ProtNLM"/>
    </source>
</evidence>
<evidence type="ECO:0000313" key="1">
    <source>
        <dbReference type="EMBL" id="OWK47230.1"/>
    </source>
</evidence>
<gene>
    <name evidence="1" type="ORF">FRUB_00929</name>
</gene>
<accession>A0A225E0G7</accession>
<sequence>MAAPAPGPSCPDPFIAPRSHSMNAELRRRSDDVNARLAQLRVSL</sequence>
<dbReference type="AlphaFoldDB" id="A0A225E0G7"/>
<evidence type="ECO:0000313" key="2">
    <source>
        <dbReference type="Proteomes" id="UP000214646"/>
    </source>
</evidence>
<proteinExistence type="predicted"/>
<name>A0A225E0G7_9BACT</name>
<dbReference type="EMBL" id="NIDE01000001">
    <property type="protein sequence ID" value="OWK47230.1"/>
    <property type="molecule type" value="Genomic_DNA"/>
</dbReference>
<keyword evidence="2" id="KW-1185">Reference proteome</keyword>
<comment type="caution">
    <text evidence="1">The sequence shown here is derived from an EMBL/GenBank/DDBJ whole genome shotgun (WGS) entry which is preliminary data.</text>
</comment>
<dbReference type="Proteomes" id="UP000214646">
    <property type="component" value="Unassembled WGS sequence"/>
</dbReference>
<protein>
    <recommendedName>
        <fullName evidence="3">BHLH domain-containing protein</fullName>
    </recommendedName>
</protein>